<dbReference type="PANTHER" id="PTHR12039">
    <property type="entry name" value="NICOTINAMIDE MONONUCLEOTIDE ADENYLYLTRANSFERASE"/>
    <property type="match status" value="1"/>
</dbReference>
<dbReference type="AlphaFoldDB" id="A0A183IDJ1"/>
<dbReference type="PANTHER" id="PTHR12039:SF0">
    <property type="entry name" value="NICOTINAMIDE-NUCLEOTIDE ADENYLYLTRANSFERASE"/>
    <property type="match status" value="1"/>
</dbReference>
<accession>A0A183IDJ1</accession>
<dbReference type="SUPFAM" id="SSF52374">
    <property type="entry name" value="Nucleotidylyl transferase"/>
    <property type="match status" value="1"/>
</dbReference>
<keyword evidence="2" id="KW-1185">Reference proteome</keyword>
<proteinExistence type="predicted"/>
<reference evidence="1 2" key="2">
    <citation type="submission" date="2018-11" db="EMBL/GenBank/DDBJ databases">
        <authorList>
            <consortium name="Pathogen Informatics"/>
        </authorList>
    </citation>
    <scope>NUCLEOTIDE SEQUENCE [LARGE SCALE GENOMIC DNA]</scope>
</reference>
<sequence>MLASFKVPGLWSAEDMEEIVRDFGVVVVTRSGCDIRKEIYESDLLYTYQAKIHVVNEWIGNDVSSTKIR</sequence>
<dbReference type="GO" id="GO:0009435">
    <property type="term" value="P:NAD+ biosynthetic process"/>
    <property type="evidence" value="ECO:0007669"/>
    <property type="project" value="TreeGrafter"/>
</dbReference>
<dbReference type="Gene3D" id="3.40.50.620">
    <property type="entry name" value="HUPs"/>
    <property type="match status" value="1"/>
</dbReference>
<name>A0A183IDJ1_9BILA</name>
<dbReference type="Proteomes" id="UP000270296">
    <property type="component" value="Unassembled WGS sequence"/>
</dbReference>
<dbReference type="InterPro" id="IPR014729">
    <property type="entry name" value="Rossmann-like_a/b/a_fold"/>
</dbReference>
<dbReference type="InterPro" id="IPR051182">
    <property type="entry name" value="Euk_NMN_adenylyltrnsfrase"/>
</dbReference>
<reference evidence="3" key="1">
    <citation type="submission" date="2016-06" db="UniProtKB">
        <authorList>
            <consortium name="WormBaseParasite"/>
        </authorList>
    </citation>
    <scope>IDENTIFICATION</scope>
</reference>
<dbReference type="OrthoDB" id="422187at2759"/>
<evidence type="ECO:0000313" key="1">
    <source>
        <dbReference type="EMBL" id="VDO95146.1"/>
    </source>
</evidence>
<protein>
    <submittedName>
        <fullName evidence="3">CTP_transf_like domain-containing protein</fullName>
    </submittedName>
</protein>
<dbReference type="EMBL" id="UZAM01006912">
    <property type="protein sequence ID" value="VDO95146.1"/>
    <property type="molecule type" value="Genomic_DNA"/>
</dbReference>
<dbReference type="GO" id="GO:0004515">
    <property type="term" value="F:nicotinate-nucleotide adenylyltransferase activity"/>
    <property type="evidence" value="ECO:0007669"/>
    <property type="project" value="TreeGrafter"/>
</dbReference>
<organism evidence="3">
    <name type="scientific">Soboliphyme baturini</name>
    <dbReference type="NCBI Taxonomy" id="241478"/>
    <lineage>
        <taxon>Eukaryota</taxon>
        <taxon>Metazoa</taxon>
        <taxon>Ecdysozoa</taxon>
        <taxon>Nematoda</taxon>
        <taxon>Enoplea</taxon>
        <taxon>Dorylaimia</taxon>
        <taxon>Dioctophymatida</taxon>
        <taxon>Dioctophymatoidea</taxon>
        <taxon>Soboliphymatidae</taxon>
        <taxon>Soboliphyme</taxon>
    </lineage>
</organism>
<evidence type="ECO:0000313" key="3">
    <source>
        <dbReference type="WBParaSite" id="SBAD_0000177301-mRNA-1"/>
    </source>
</evidence>
<gene>
    <name evidence="1" type="ORF">SBAD_LOCUS1685</name>
</gene>
<dbReference type="WBParaSite" id="SBAD_0000177301-mRNA-1">
    <property type="protein sequence ID" value="SBAD_0000177301-mRNA-1"/>
    <property type="gene ID" value="SBAD_0000177301"/>
</dbReference>
<dbReference type="GO" id="GO:0000309">
    <property type="term" value="F:nicotinamide-nucleotide adenylyltransferase activity"/>
    <property type="evidence" value="ECO:0007669"/>
    <property type="project" value="TreeGrafter"/>
</dbReference>
<evidence type="ECO:0000313" key="2">
    <source>
        <dbReference type="Proteomes" id="UP000270296"/>
    </source>
</evidence>